<name>A0ABR3MYG3_9TELE</name>
<evidence type="ECO:0000256" key="7">
    <source>
        <dbReference type="ARBA" id="ARBA00023136"/>
    </source>
</evidence>
<dbReference type="Gene3D" id="2.60.40.10">
    <property type="entry name" value="Immunoglobulins"/>
    <property type="match status" value="1"/>
</dbReference>
<dbReference type="PANTHER" id="PTHR21461">
    <property type="entry name" value="GLYCOSYLTRANSFERASE FAMILY 92 PROTEIN"/>
    <property type="match status" value="1"/>
</dbReference>
<protein>
    <recommendedName>
        <fullName evidence="9">Glycosyltransferase family 92 protein</fullName>
        <ecNumber evidence="9">2.4.1.-</ecNumber>
    </recommendedName>
</protein>
<evidence type="ECO:0000256" key="2">
    <source>
        <dbReference type="ARBA" id="ARBA00007647"/>
    </source>
</evidence>
<evidence type="ECO:0000256" key="1">
    <source>
        <dbReference type="ARBA" id="ARBA00004167"/>
    </source>
</evidence>
<dbReference type="InterPro" id="IPR013783">
    <property type="entry name" value="Ig-like_fold"/>
</dbReference>
<dbReference type="InterPro" id="IPR008166">
    <property type="entry name" value="Glyco_transf_92"/>
</dbReference>
<evidence type="ECO:0000256" key="8">
    <source>
        <dbReference type="ARBA" id="ARBA00023180"/>
    </source>
</evidence>
<dbReference type="InterPro" id="IPR036179">
    <property type="entry name" value="Ig-like_dom_sf"/>
</dbReference>
<dbReference type="SUPFAM" id="SSF54452">
    <property type="entry name" value="MHC antigen-recognition domain"/>
    <property type="match status" value="1"/>
</dbReference>
<keyword evidence="6" id="KW-1133">Transmembrane helix</keyword>
<evidence type="ECO:0000256" key="6">
    <source>
        <dbReference type="ARBA" id="ARBA00022989"/>
    </source>
</evidence>
<evidence type="ECO:0000256" key="10">
    <source>
        <dbReference type="SAM" id="SignalP"/>
    </source>
</evidence>
<keyword evidence="5" id="KW-0812">Transmembrane</keyword>
<dbReference type="Gene3D" id="3.10.320.10">
    <property type="entry name" value="Class II Histocompatibility Antigen, M Beta Chain, Chain B, domain 1"/>
    <property type="match status" value="1"/>
</dbReference>
<evidence type="ECO:0000256" key="3">
    <source>
        <dbReference type="ARBA" id="ARBA00022676"/>
    </source>
</evidence>
<keyword evidence="3 9" id="KW-0328">Glycosyltransferase</keyword>
<dbReference type="Pfam" id="PF00969">
    <property type="entry name" value="MHC_II_beta"/>
    <property type="match status" value="1"/>
</dbReference>
<dbReference type="Pfam" id="PF07654">
    <property type="entry name" value="C1-set"/>
    <property type="match status" value="1"/>
</dbReference>
<proteinExistence type="inferred from homology"/>
<comment type="similarity">
    <text evidence="2 9">Belongs to the glycosyltransferase 92 family.</text>
</comment>
<dbReference type="InterPro" id="IPR014745">
    <property type="entry name" value="MHC_II_a/b_N"/>
</dbReference>
<keyword evidence="7" id="KW-0472">Membrane</keyword>
<keyword evidence="13" id="KW-1185">Reference proteome</keyword>
<dbReference type="PANTHER" id="PTHR21461:SF45">
    <property type="entry name" value="GLYCOSYLTRANSFERASE FAMILY 92 PROTEIN"/>
    <property type="match status" value="1"/>
</dbReference>
<dbReference type="InterPro" id="IPR007110">
    <property type="entry name" value="Ig-like_dom"/>
</dbReference>
<dbReference type="Proteomes" id="UP001558613">
    <property type="component" value="Unassembled WGS sequence"/>
</dbReference>
<evidence type="ECO:0000313" key="12">
    <source>
        <dbReference type="EMBL" id="KAL1269631.1"/>
    </source>
</evidence>
<keyword evidence="10" id="KW-0732">Signal</keyword>
<accession>A0ABR3MYG3</accession>
<comment type="caution">
    <text evidence="12">The sequence shown here is derived from an EMBL/GenBank/DDBJ whole genome shotgun (WGS) entry which is preliminary data.</text>
</comment>
<organism evidence="12 13">
    <name type="scientific">Cirrhinus molitorella</name>
    <name type="common">mud carp</name>
    <dbReference type="NCBI Taxonomy" id="172907"/>
    <lineage>
        <taxon>Eukaryota</taxon>
        <taxon>Metazoa</taxon>
        <taxon>Chordata</taxon>
        <taxon>Craniata</taxon>
        <taxon>Vertebrata</taxon>
        <taxon>Euteleostomi</taxon>
        <taxon>Actinopterygii</taxon>
        <taxon>Neopterygii</taxon>
        <taxon>Teleostei</taxon>
        <taxon>Ostariophysi</taxon>
        <taxon>Cypriniformes</taxon>
        <taxon>Cyprinidae</taxon>
        <taxon>Labeoninae</taxon>
        <taxon>Labeonini</taxon>
        <taxon>Cirrhinus</taxon>
    </lineage>
</organism>
<dbReference type="SMART" id="SM00921">
    <property type="entry name" value="MHC_II_beta"/>
    <property type="match status" value="1"/>
</dbReference>
<feature type="domain" description="Ig-like" evidence="11">
    <location>
        <begin position="112"/>
        <end position="200"/>
    </location>
</feature>
<evidence type="ECO:0000313" key="13">
    <source>
        <dbReference type="Proteomes" id="UP001558613"/>
    </source>
</evidence>
<dbReference type="SMART" id="SM00407">
    <property type="entry name" value="IGc1"/>
    <property type="match status" value="1"/>
</dbReference>
<evidence type="ECO:0000259" key="11">
    <source>
        <dbReference type="PROSITE" id="PS50835"/>
    </source>
</evidence>
<feature type="signal peptide" evidence="10">
    <location>
        <begin position="1"/>
        <end position="22"/>
    </location>
</feature>
<dbReference type="EMBL" id="JAYMGO010000008">
    <property type="protein sequence ID" value="KAL1269631.1"/>
    <property type="molecule type" value="Genomic_DNA"/>
</dbReference>
<evidence type="ECO:0000256" key="5">
    <source>
        <dbReference type="ARBA" id="ARBA00022692"/>
    </source>
</evidence>
<comment type="subcellular location">
    <subcellularLocation>
        <location evidence="1">Membrane</location>
        <topology evidence="1">Single-pass membrane protein</topology>
    </subcellularLocation>
</comment>
<feature type="chain" id="PRO_5046741275" description="Glycosyltransferase family 92 protein" evidence="10">
    <location>
        <begin position="23"/>
        <end position="417"/>
    </location>
</feature>
<keyword evidence="8" id="KW-0325">Glycoprotein</keyword>
<dbReference type="InterPro" id="IPR011162">
    <property type="entry name" value="MHC_I/II-like_Ag-recog"/>
</dbReference>
<evidence type="ECO:0000256" key="9">
    <source>
        <dbReference type="RuleBase" id="RU366017"/>
    </source>
</evidence>
<dbReference type="Pfam" id="PF01697">
    <property type="entry name" value="Glyco_transf_92"/>
    <property type="match status" value="1"/>
</dbReference>
<dbReference type="InterPro" id="IPR000353">
    <property type="entry name" value="MHC_II_b_N"/>
</dbReference>
<dbReference type="SUPFAM" id="SSF48726">
    <property type="entry name" value="Immunoglobulin"/>
    <property type="match status" value="1"/>
</dbReference>
<gene>
    <name evidence="12" type="ORF">QQF64_031920</name>
</gene>
<keyword evidence="4 9" id="KW-0808">Transferase</keyword>
<reference evidence="12 13" key="1">
    <citation type="submission" date="2023-09" db="EMBL/GenBank/DDBJ databases">
        <authorList>
            <person name="Wang M."/>
        </authorList>
    </citation>
    <scope>NUCLEOTIDE SEQUENCE [LARGE SCALE GENOMIC DNA]</scope>
    <source>
        <strain evidence="12">GT-2023</strain>
        <tissue evidence="12">Liver</tissue>
    </source>
</reference>
<dbReference type="PROSITE" id="PS50835">
    <property type="entry name" value="IG_LIKE"/>
    <property type="match status" value="1"/>
</dbReference>
<dbReference type="InterPro" id="IPR003597">
    <property type="entry name" value="Ig_C1-set"/>
</dbReference>
<dbReference type="EC" id="2.4.1.-" evidence="9"/>
<sequence>MRYHHVIDLALLLPTLFETVHGHYGFLLAVCHVVGSLQNVEIIYSIYYDKTEFLRLNSTENKVVAYTEYAMKWADDLNKKPEWLHTQTEKNIGDCKHFGQLFLPMLDKAVKPEVIIRSVKQASGKSPAMLICSAYDFYPKHIKLTWMRDDKEVTADVTSTEELTNGDWYYQIHSHLEYFPKPGEKISCVVEHASSHRPMIYHWGRFSGPQNRISPNKNKVVQETFKFNFTICISNLFGDYNNVLHFAQAMEMYKLLGVQHVVVYKTSCGPDLEKLLKHYETEGILEIVSWPIDQFLNPSRGWNIKLHKGEIQYYGQLVTLNECIYRHMYQSKYLLLNDIDEIIMPYKHSNLPSLMEDLQPAHPNIGVFLIENHIFPKTQFEESGKFKRAEWKNIPGINIMEHIYREPPQKKITIPQR</sequence>
<evidence type="ECO:0000256" key="4">
    <source>
        <dbReference type="ARBA" id="ARBA00022679"/>
    </source>
</evidence>